<evidence type="ECO:0000313" key="10">
    <source>
        <dbReference type="EMBL" id="GAA3891451.1"/>
    </source>
</evidence>
<comment type="catalytic activity">
    <reaction evidence="1 7">
        <text>Cleavage of hydrophobic, N-terminal signal or leader sequences from secreted and periplasmic proteins.</text>
        <dbReference type="EC" id="3.4.21.89"/>
    </reaction>
</comment>
<proteinExistence type="inferred from homology"/>
<dbReference type="InterPro" id="IPR000223">
    <property type="entry name" value="Pept_S26A_signal_pept_1"/>
</dbReference>
<dbReference type="PANTHER" id="PTHR43390:SF1">
    <property type="entry name" value="CHLOROPLAST PROCESSING PEPTIDASE"/>
    <property type="match status" value="1"/>
</dbReference>
<dbReference type="EC" id="3.4.21.89" evidence="3 7"/>
<keyword evidence="6 7" id="KW-0378">Hydrolase</keyword>
<comment type="similarity">
    <text evidence="2 8">Belongs to the peptidase S26 family.</text>
</comment>
<keyword evidence="11" id="KW-1185">Reference proteome</keyword>
<dbReference type="PROSITE" id="PS00760">
    <property type="entry name" value="SPASE_I_2"/>
    <property type="match status" value="1"/>
</dbReference>
<dbReference type="CDD" id="cd06530">
    <property type="entry name" value="S26_SPase_I"/>
    <property type="match status" value="1"/>
</dbReference>
<protein>
    <recommendedName>
        <fullName evidence="4 7">Signal peptidase I</fullName>
        <ecNumber evidence="3 7">3.4.21.89</ecNumber>
    </recommendedName>
</protein>
<comment type="subcellular location">
    <subcellularLocation>
        <location evidence="8">Membrane</location>
        <topology evidence="8">Single-pass type II membrane protein</topology>
    </subcellularLocation>
</comment>
<dbReference type="InterPro" id="IPR019756">
    <property type="entry name" value="Pept_S26A_signal_pept_1_Ser-AS"/>
</dbReference>
<dbReference type="InterPro" id="IPR036286">
    <property type="entry name" value="LexA/Signal_pep-like_sf"/>
</dbReference>
<dbReference type="Proteomes" id="UP001500827">
    <property type="component" value="Unassembled WGS sequence"/>
</dbReference>
<keyword evidence="7" id="KW-1133">Transmembrane helix</keyword>
<sequence>MPRGPIQADAAPSERADNGTLGIARFILTLALLAWALRSFVVAPFSIPSGSMLPTLYIGDYLMVAKWPYGYSRYSFPWGIPSFDGRLFEHLPKRGDVVVFRHPVESNDLIKRVIGLPGDTIELRGGQVILNGRPLPRVALRPYNLPMSANTPCKVVPPASPLTAGVGDRMYCIYPAFRETLPGGPSYTTLDQTEGLADEFPATKVPAGHVFLMGDNRDDSADSRFDPVTGGVGMVPVENIIGRATVTFWSTDGGATYWKPWTWFSALRIDRIGNGYSGDAE</sequence>
<dbReference type="SUPFAM" id="SSF51306">
    <property type="entry name" value="LexA/Signal peptidase"/>
    <property type="match status" value="1"/>
</dbReference>
<evidence type="ECO:0000256" key="5">
    <source>
        <dbReference type="ARBA" id="ARBA00022670"/>
    </source>
</evidence>
<organism evidence="10 11">
    <name type="scientific">Sphingomonas limnosediminicola</name>
    <dbReference type="NCBI Taxonomy" id="940133"/>
    <lineage>
        <taxon>Bacteria</taxon>
        <taxon>Pseudomonadati</taxon>
        <taxon>Pseudomonadota</taxon>
        <taxon>Alphaproteobacteria</taxon>
        <taxon>Sphingomonadales</taxon>
        <taxon>Sphingomonadaceae</taxon>
        <taxon>Sphingomonas</taxon>
    </lineage>
</organism>
<dbReference type="PRINTS" id="PR00727">
    <property type="entry name" value="LEADERPTASE"/>
</dbReference>
<dbReference type="Gene3D" id="2.10.109.10">
    <property type="entry name" value="Umud Fragment, subunit A"/>
    <property type="match status" value="1"/>
</dbReference>
<feature type="transmembrane region" description="Helical" evidence="7">
    <location>
        <begin position="23"/>
        <end position="47"/>
    </location>
</feature>
<evidence type="ECO:0000256" key="8">
    <source>
        <dbReference type="RuleBase" id="RU362042"/>
    </source>
</evidence>
<accession>A0ABP7L0D0</accession>
<dbReference type="PANTHER" id="PTHR43390">
    <property type="entry name" value="SIGNAL PEPTIDASE I"/>
    <property type="match status" value="1"/>
</dbReference>
<dbReference type="NCBIfam" id="TIGR02227">
    <property type="entry name" value="sigpep_I_bact"/>
    <property type="match status" value="1"/>
</dbReference>
<feature type="domain" description="Peptidase S26" evidence="9">
    <location>
        <begin position="23"/>
        <end position="249"/>
    </location>
</feature>
<reference evidence="11" key="1">
    <citation type="journal article" date="2019" name="Int. J. Syst. Evol. Microbiol.">
        <title>The Global Catalogue of Microorganisms (GCM) 10K type strain sequencing project: providing services to taxonomists for standard genome sequencing and annotation.</title>
        <authorList>
            <consortium name="The Broad Institute Genomics Platform"/>
            <consortium name="The Broad Institute Genome Sequencing Center for Infectious Disease"/>
            <person name="Wu L."/>
            <person name="Ma J."/>
        </authorList>
    </citation>
    <scope>NUCLEOTIDE SEQUENCE [LARGE SCALE GENOMIC DNA]</scope>
    <source>
        <strain evidence="11">JCM 17543</strain>
    </source>
</reference>
<evidence type="ECO:0000256" key="7">
    <source>
        <dbReference type="RuleBase" id="RU003993"/>
    </source>
</evidence>
<evidence type="ECO:0000256" key="6">
    <source>
        <dbReference type="ARBA" id="ARBA00022801"/>
    </source>
</evidence>
<evidence type="ECO:0000256" key="4">
    <source>
        <dbReference type="ARBA" id="ARBA00019232"/>
    </source>
</evidence>
<evidence type="ECO:0000256" key="3">
    <source>
        <dbReference type="ARBA" id="ARBA00013208"/>
    </source>
</evidence>
<comment type="caution">
    <text evidence="10">The sequence shown here is derived from an EMBL/GenBank/DDBJ whole genome shotgun (WGS) entry which is preliminary data.</text>
</comment>
<evidence type="ECO:0000313" key="11">
    <source>
        <dbReference type="Proteomes" id="UP001500827"/>
    </source>
</evidence>
<dbReference type="PROSITE" id="PS00501">
    <property type="entry name" value="SPASE_I_1"/>
    <property type="match status" value="1"/>
</dbReference>
<name>A0ABP7L0D0_9SPHN</name>
<evidence type="ECO:0000256" key="2">
    <source>
        <dbReference type="ARBA" id="ARBA00009370"/>
    </source>
</evidence>
<keyword evidence="7" id="KW-0812">Transmembrane</keyword>
<evidence type="ECO:0000259" key="9">
    <source>
        <dbReference type="Pfam" id="PF10502"/>
    </source>
</evidence>
<dbReference type="InterPro" id="IPR019533">
    <property type="entry name" value="Peptidase_S26"/>
</dbReference>
<dbReference type="EMBL" id="BAABBM010000001">
    <property type="protein sequence ID" value="GAA3891451.1"/>
    <property type="molecule type" value="Genomic_DNA"/>
</dbReference>
<keyword evidence="7" id="KW-0472">Membrane</keyword>
<evidence type="ECO:0000256" key="1">
    <source>
        <dbReference type="ARBA" id="ARBA00000677"/>
    </source>
</evidence>
<dbReference type="InterPro" id="IPR019757">
    <property type="entry name" value="Pept_S26A_signal_pept_1_Lys-AS"/>
</dbReference>
<keyword evidence="5 7" id="KW-0645">Protease</keyword>
<gene>
    <name evidence="10" type="primary">lepB_1</name>
    <name evidence="10" type="ORF">GCM10022276_08250</name>
</gene>
<dbReference type="Pfam" id="PF10502">
    <property type="entry name" value="Peptidase_S26"/>
    <property type="match status" value="1"/>
</dbReference>